<protein>
    <recommendedName>
        <fullName evidence="3">SGNH hydrolase-type esterase domain-containing protein</fullName>
    </recommendedName>
</protein>
<dbReference type="HOGENOM" id="CLU_1243224_0_0_0"/>
<dbReference type="InterPro" id="IPR036514">
    <property type="entry name" value="SGNH_hydro_sf"/>
</dbReference>
<sequence>MANHVVLIGDSIFDNAMYVPGGPSLIKQLQQILPHDWHASLAAVDGAVVSSVQRQLERLPSDTTHLVLSVGGNNALGVAYHVFNANSSSVRQSLSQVADAIRAFRKEYRALLEELVLLGLPLTICTIYDHVPGLGDAEMVGLTIFNDIITRNAFEIGARLIDLRIVCQEETDYSSLSPIEPSVAGGAKIARAITSALLDDHSYRRVIIG</sequence>
<dbReference type="eggNOG" id="COG2755">
    <property type="taxonomic scope" value="Bacteria"/>
</dbReference>
<dbReference type="EMBL" id="CP001848">
    <property type="protein sequence ID" value="ADB19026.1"/>
    <property type="molecule type" value="Genomic_DNA"/>
</dbReference>
<evidence type="ECO:0000313" key="1">
    <source>
        <dbReference type="EMBL" id="ADB19026.1"/>
    </source>
</evidence>
<reference evidence="1 2" key="1">
    <citation type="journal article" date="2009" name="Stand. Genomic Sci.">
        <title>Complete genome sequence of Pirellula staleyi type strain (ATCC 27377).</title>
        <authorList>
            <person name="Clum A."/>
            <person name="Tindall B.J."/>
            <person name="Sikorski J."/>
            <person name="Ivanova N."/>
            <person name="Mavrommatis K."/>
            <person name="Lucas S."/>
            <person name="Glavina del Rio T."/>
            <person name="Nolan M."/>
            <person name="Chen F."/>
            <person name="Tice H."/>
            <person name="Pitluck S."/>
            <person name="Cheng J.F."/>
            <person name="Chertkov O."/>
            <person name="Brettin T."/>
            <person name="Han C."/>
            <person name="Detter J.C."/>
            <person name="Kuske C."/>
            <person name="Bruce D."/>
            <person name="Goodwin L."/>
            <person name="Ovchinikova G."/>
            <person name="Pati A."/>
            <person name="Mikhailova N."/>
            <person name="Chen A."/>
            <person name="Palaniappan K."/>
            <person name="Land M."/>
            <person name="Hauser L."/>
            <person name="Chang Y.J."/>
            <person name="Jeffries C.D."/>
            <person name="Chain P."/>
            <person name="Rohde M."/>
            <person name="Goker M."/>
            <person name="Bristow J."/>
            <person name="Eisen J.A."/>
            <person name="Markowitz V."/>
            <person name="Hugenholtz P."/>
            <person name="Kyrpides N.C."/>
            <person name="Klenk H.P."/>
            <person name="Lapidus A."/>
        </authorList>
    </citation>
    <scope>NUCLEOTIDE SEQUENCE [LARGE SCALE GENOMIC DNA]</scope>
    <source>
        <strain evidence="2">ATCC 27377 / DSM 6068 / ICPB 4128</strain>
    </source>
</reference>
<evidence type="ECO:0000313" key="2">
    <source>
        <dbReference type="Proteomes" id="UP000001887"/>
    </source>
</evidence>
<dbReference type="KEGG" id="psl:Psta_4379"/>
<dbReference type="SUPFAM" id="SSF52266">
    <property type="entry name" value="SGNH hydrolase"/>
    <property type="match status" value="1"/>
</dbReference>
<organism evidence="1 2">
    <name type="scientific">Pirellula staleyi (strain ATCC 27377 / DSM 6068 / ICPB 4128)</name>
    <name type="common">Pirella staleyi</name>
    <dbReference type="NCBI Taxonomy" id="530564"/>
    <lineage>
        <taxon>Bacteria</taxon>
        <taxon>Pseudomonadati</taxon>
        <taxon>Planctomycetota</taxon>
        <taxon>Planctomycetia</taxon>
        <taxon>Pirellulales</taxon>
        <taxon>Pirellulaceae</taxon>
        <taxon>Pirellula</taxon>
    </lineage>
</organism>
<keyword evidence="2" id="KW-1185">Reference proteome</keyword>
<dbReference type="OrthoDB" id="212722at2"/>
<evidence type="ECO:0008006" key="3">
    <source>
        <dbReference type="Google" id="ProtNLM"/>
    </source>
</evidence>
<proteinExistence type="predicted"/>
<accession>D2R564</accession>
<name>D2R564_PIRSD</name>
<gene>
    <name evidence="1" type="ordered locus">Psta_4379</name>
</gene>
<dbReference type="AlphaFoldDB" id="D2R564"/>
<dbReference type="Proteomes" id="UP000001887">
    <property type="component" value="Chromosome"/>
</dbReference>
<dbReference type="GO" id="GO:0016788">
    <property type="term" value="F:hydrolase activity, acting on ester bonds"/>
    <property type="evidence" value="ECO:0007669"/>
    <property type="project" value="UniProtKB-ARBA"/>
</dbReference>
<dbReference type="Gene3D" id="3.40.50.1110">
    <property type="entry name" value="SGNH hydrolase"/>
    <property type="match status" value="1"/>
</dbReference>